<feature type="binding site" evidence="15">
    <location>
        <begin position="28"/>
        <end position="32"/>
    </location>
    <ligand>
        <name>ADP</name>
        <dbReference type="ChEBI" id="CHEBI:456216"/>
        <note>allosteric activator; ligand shared between dimeric partners</note>
    </ligand>
</feature>
<evidence type="ECO:0000256" key="14">
    <source>
        <dbReference type="ARBA" id="ARBA00048070"/>
    </source>
</evidence>
<comment type="cofactor">
    <cofactor evidence="1 15">
        <name>Mg(2+)</name>
        <dbReference type="ChEBI" id="CHEBI:18420"/>
    </cofactor>
</comment>
<feature type="binding site" evidence="15">
    <location>
        <begin position="79"/>
        <end position="80"/>
    </location>
    <ligand>
        <name>ATP</name>
        <dbReference type="ChEBI" id="CHEBI:30616"/>
    </ligand>
</feature>
<evidence type="ECO:0000256" key="3">
    <source>
        <dbReference type="ARBA" id="ARBA00004496"/>
    </source>
</evidence>
<evidence type="ECO:0000313" key="17">
    <source>
        <dbReference type="EMBL" id="SBW03119.1"/>
    </source>
</evidence>
<evidence type="ECO:0000256" key="4">
    <source>
        <dbReference type="ARBA" id="ARBA00004679"/>
    </source>
</evidence>
<comment type="similarity">
    <text evidence="15">Belongs to the phosphofructokinase type A (PFKA) family. ATP-dependent PFK group I subfamily. Prokaryotic clade 'B1' sub-subfamily.</text>
</comment>
<evidence type="ECO:0000256" key="10">
    <source>
        <dbReference type="ARBA" id="ARBA00022777"/>
    </source>
</evidence>
<dbReference type="Pfam" id="PF00365">
    <property type="entry name" value="PFK"/>
    <property type="match status" value="1"/>
</dbReference>
<feature type="binding site" description="in other chain" evidence="15">
    <location>
        <position position="161"/>
    </location>
    <ligand>
        <name>ADP</name>
        <dbReference type="ChEBI" id="CHEBI:456216"/>
        <note>allosteric activator; ligand shared between dimeric partners</note>
    </ligand>
</feature>
<dbReference type="EC" id="2.7.1.11" evidence="15"/>
<dbReference type="GO" id="GO:0005524">
    <property type="term" value="F:ATP binding"/>
    <property type="evidence" value="ECO:0007669"/>
    <property type="project" value="UniProtKB-KW"/>
</dbReference>
<evidence type="ECO:0000256" key="11">
    <source>
        <dbReference type="ARBA" id="ARBA00022840"/>
    </source>
</evidence>
<feature type="binding site" evidence="15">
    <location>
        <position position="251"/>
    </location>
    <ligand>
        <name>substrate</name>
        <note>ligand shared between dimeric partners</note>
    </ligand>
</feature>
<evidence type="ECO:0000256" key="5">
    <source>
        <dbReference type="ARBA" id="ARBA00022490"/>
    </source>
</evidence>
<dbReference type="PRINTS" id="PR00476">
    <property type="entry name" value="PHFRCTKINASE"/>
</dbReference>
<comment type="function">
    <text evidence="2 15">Catalyzes the phosphorylation of D-fructose 6-phosphate to fructose 1,6-bisphosphate by ATP, the first committing step of glycolysis.</text>
</comment>
<dbReference type="NCBIfam" id="NF002872">
    <property type="entry name" value="PRK03202.1"/>
    <property type="match status" value="1"/>
</dbReference>
<proteinExistence type="inferred from homology"/>
<dbReference type="PANTHER" id="PTHR13697">
    <property type="entry name" value="PHOSPHOFRUCTOKINASE"/>
    <property type="match status" value="1"/>
</dbReference>
<comment type="pathway">
    <text evidence="4 15">Carbohydrate degradation; glycolysis; D-glyceraldehyde 3-phosphate and glycerone phosphate from D-glucose: step 3/4.</text>
</comment>
<dbReference type="GO" id="GO:0006002">
    <property type="term" value="P:fructose 6-phosphate metabolic process"/>
    <property type="evidence" value="ECO:0007669"/>
    <property type="project" value="InterPro"/>
</dbReference>
<dbReference type="GO" id="GO:0046872">
    <property type="term" value="F:metal ion binding"/>
    <property type="evidence" value="ECO:0007669"/>
    <property type="project" value="UniProtKB-KW"/>
</dbReference>
<feature type="binding site" evidence="15">
    <location>
        <position position="169"/>
    </location>
    <ligand>
        <name>substrate</name>
        <note>ligand shared between dimeric partners</note>
    </ligand>
</feature>
<gene>
    <name evidence="15 17" type="primary">pfkA</name>
    <name evidence="17" type="ORF">KL86CLO1_11738</name>
</gene>
<dbReference type="GO" id="GO:0048029">
    <property type="term" value="F:monosaccharide binding"/>
    <property type="evidence" value="ECO:0007669"/>
    <property type="project" value="TreeGrafter"/>
</dbReference>
<evidence type="ECO:0000256" key="15">
    <source>
        <dbReference type="HAMAP-Rule" id="MF_00339"/>
    </source>
</evidence>
<dbReference type="AlphaFoldDB" id="A0A212JUI9"/>
<dbReference type="UniPathway" id="UPA00109">
    <property type="reaction ID" value="UER00182"/>
</dbReference>
<feature type="binding site" evidence="15">
    <location>
        <begin position="109"/>
        <end position="112"/>
    </location>
    <ligand>
        <name>ATP</name>
        <dbReference type="ChEBI" id="CHEBI:30616"/>
    </ligand>
</feature>
<dbReference type="GO" id="GO:0070095">
    <property type="term" value="F:fructose-6-phosphate binding"/>
    <property type="evidence" value="ECO:0007669"/>
    <property type="project" value="TreeGrafter"/>
</dbReference>
<dbReference type="PANTHER" id="PTHR13697:SF4">
    <property type="entry name" value="ATP-DEPENDENT 6-PHOSPHOFRUCTOKINASE"/>
    <property type="match status" value="1"/>
</dbReference>
<keyword evidence="13 15" id="KW-0324">Glycolysis</keyword>
<evidence type="ECO:0000256" key="1">
    <source>
        <dbReference type="ARBA" id="ARBA00001946"/>
    </source>
</evidence>
<dbReference type="SUPFAM" id="SSF53784">
    <property type="entry name" value="Phosphofructokinase"/>
    <property type="match status" value="1"/>
</dbReference>
<dbReference type="InterPro" id="IPR035966">
    <property type="entry name" value="PKF_sf"/>
</dbReference>
<dbReference type="GO" id="GO:0016208">
    <property type="term" value="F:AMP binding"/>
    <property type="evidence" value="ECO:0007669"/>
    <property type="project" value="TreeGrafter"/>
</dbReference>
<keyword evidence="10 15" id="KW-0418">Kinase</keyword>
<evidence type="ECO:0000256" key="8">
    <source>
        <dbReference type="ARBA" id="ARBA00022723"/>
    </source>
</evidence>
<feature type="binding site" description="in other chain" evidence="15">
    <location>
        <begin position="132"/>
        <end position="134"/>
    </location>
    <ligand>
        <name>substrate</name>
        <note>ligand shared between dimeric partners</note>
    </ligand>
</feature>
<feature type="binding site" evidence="15">
    <location>
        <position position="110"/>
    </location>
    <ligand>
        <name>Mg(2+)</name>
        <dbReference type="ChEBI" id="CHEBI:18420"/>
        <note>catalytic</note>
    </ligand>
</feature>
<dbReference type="FunFam" id="3.40.50.460:FF:000002">
    <property type="entry name" value="ATP-dependent 6-phosphofructokinase"/>
    <property type="match status" value="1"/>
</dbReference>
<evidence type="ECO:0000256" key="13">
    <source>
        <dbReference type="ARBA" id="ARBA00023152"/>
    </source>
</evidence>
<comment type="catalytic activity">
    <reaction evidence="14 15">
        <text>beta-D-fructose 6-phosphate + ATP = beta-D-fructose 1,6-bisphosphate + ADP + H(+)</text>
        <dbReference type="Rhea" id="RHEA:16109"/>
        <dbReference type="ChEBI" id="CHEBI:15378"/>
        <dbReference type="ChEBI" id="CHEBI:30616"/>
        <dbReference type="ChEBI" id="CHEBI:32966"/>
        <dbReference type="ChEBI" id="CHEBI:57634"/>
        <dbReference type="ChEBI" id="CHEBI:456216"/>
        <dbReference type="EC" id="2.7.1.11"/>
    </reaction>
</comment>
<dbReference type="GO" id="GO:0005945">
    <property type="term" value="C:6-phosphofructokinase complex"/>
    <property type="evidence" value="ECO:0007669"/>
    <property type="project" value="TreeGrafter"/>
</dbReference>
<keyword evidence="8 15" id="KW-0479">Metal-binding</keyword>
<feature type="binding site" description="in other chain" evidence="15">
    <location>
        <begin position="176"/>
        <end position="178"/>
    </location>
    <ligand>
        <name>substrate</name>
        <note>ligand shared between dimeric partners</note>
    </ligand>
</feature>
<evidence type="ECO:0000256" key="2">
    <source>
        <dbReference type="ARBA" id="ARBA00002659"/>
    </source>
</evidence>
<dbReference type="PIRSF" id="PIRSF000532">
    <property type="entry name" value="ATP_PFK_prok"/>
    <property type="match status" value="1"/>
</dbReference>
<keyword evidence="12 15" id="KW-0460">Magnesium</keyword>
<feature type="binding site" evidence="15">
    <location>
        <position position="18"/>
    </location>
    <ligand>
        <name>ATP</name>
        <dbReference type="ChEBI" id="CHEBI:30616"/>
    </ligand>
</feature>
<evidence type="ECO:0000256" key="7">
    <source>
        <dbReference type="ARBA" id="ARBA00022679"/>
    </source>
</evidence>
<dbReference type="Gene3D" id="3.40.50.460">
    <property type="entry name" value="Phosphofructokinase domain"/>
    <property type="match status" value="1"/>
</dbReference>
<dbReference type="GO" id="GO:0061621">
    <property type="term" value="P:canonical glycolysis"/>
    <property type="evidence" value="ECO:0007669"/>
    <property type="project" value="TreeGrafter"/>
</dbReference>
<comment type="subunit">
    <text evidence="15">Homotetramer.</text>
</comment>
<dbReference type="HAMAP" id="MF_00339">
    <property type="entry name" value="Phosphofructokinase_I_B1"/>
    <property type="match status" value="1"/>
</dbReference>
<evidence type="ECO:0000256" key="6">
    <source>
        <dbReference type="ARBA" id="ARBA00022533"/>
    </source>
</evidence>
<dbReference type="Gene3D" id="3.40.50.450">
    <property type="match status" value="1"/>
</dbReference>
<comment type="activity regulation">
    <text evidence="15">Allosterically activated by ADP and other diphosphonucleosides, and allosterically inhibited by phosphoenolpyruvate.</text>
</comment>
<evidence type="ECO:0000256" key="12">
    <source>
        <dbReference type="ARBA" id="ARBA00022842"/>
    </source>
</evidence>
<accession>A0A212JUI9</accession>
<feature type="binding site" description="in other chain" evidence="15">
    <location>
        <position position="230"/>
    </location>
    <ligand>
        <name>substrate</name>
        <note>ligand shared between dimeric partners</note>
    </ligand>
</feature>
<organism evidence="17">
    <name type="scientific">uncultured Eubacteriales bacterium</name>
    <dbReference type="NCBI Taxonomy" id="172733"/>
    <lineage>
        <taxon>Bacteria</taxon>
        <taxon>Bacillati</taxon>
        <taxon>Bacillota</taxon>
        <taxon>Clostridia</taxon>
        <taxon>Eubacteriales</taxon>
        <taxon>environmental samples</taxon>
    </lineage>
</organism>
<keyword evidence="6 15" id="KW-0021">Allosteric enzyme</keyword>
<dbReference type="GO" id="GO:0042802">
    <property type="term" value="F:identical protein binding"/>
    <property type="evidence" value="ECO:0007669"/>
    <property type="project" value="TreeGrafter"/>
</dbReference>
<comment type="subcellular location">
    <subcellularLocation>
        <location evidence="3 15">Cytoplasm</location>
    </subcellularLocation>
</comment>
<feature type="domain" description="Phosphofructokinase" evidence="16">
    <location>
        <begin position="10"/>
        <end position="283"/>
    </location>
</feature>
<dbReference type="InterPro" id="IPR022953">
    <property type="entry name" value="ATP_PFK"/>
</dbReference>
<keyword evidence="11 15" id="KW-0067">ATP-binding</keyword>
<name>A0A212JUI9_9FIRM</name>
<evidence type="ECO:0000259" key="16">
    <source>
        <dbReference type="Pfam" id="PF00365"/>
    </source>
</evidence>
<keyword evidence="9 15" id="KW-0547">Nucleotide-binding</keyword>
<evidence type="ECO:0000256" key="9">
    <source>
        <dbReference type="ARBA" id="ARBA00022741"/>
    </source>
</evidence>
<dbReference type="GO" id="GO:0030388">
    <property type="term" value="P:fructose 1,6-bisphosphate metabolic process"/>
    <property type="evidence" value="ECO:0007669"/>
    <property type="project" value="TreeGrafter"/>
</dbReference>
<feature type="binding site" description="in other chain" evidence="15">
    <location>
        <begin position="257"/>
        <end position="260"/>
    </location>
    <ligand>
        <name>substrate</name>
        <note>ligand shared between dimeric partners</note>
    </ligand>
</feature>
<comment type="caution">
    <text evidence="15">Lacks conserved residue(s) required for the propagation of feature annotation.</text>
</comment>
<reference evidence="17" key="1">
    <citation type="submission" date="2016-04" db="EMBL/GenBank/DDBJ databases">
        <authorList>
            <person name="Evans L.H."/>
            <person name="Alamgir A."/>
            <person name="Owens N."/>
            <person name="Weber N.D."/>
            <person name="Virtaneva K."/>
            <person name="Barbian K."/>
            <person name="Babar A."/>
            <person name="Rosenke K."/>
        </authorList>
    </citation>
    <scope>NUCLEOTIDE SEQUENCE</scope>
    <source>
        <strain evidence="17">86</strain>
    </source>
</reference>
<keyword evidence="5 15" id="KW-0963">Cytoplasm</keyword>
<protein>
    <recommendedName>
        <fullName evidence="15">ATP-dependent 6-phosphofructokinase</fullName>
        <shortName evidence="15">ATP-PFK</shortName>
        <shortName evidence="15">Phosphofructokinase</shortName>
        <ecNumber evidence="15">2.7.1.11</ecNumber>
    </recommendedName>
    <alternativeName>
        <fullName evidence="15">Phosphohexokinase</fullName>
    </alternativeName>
</protein>
<dbReference type="InterPro" id="IPR012828">
    <property type="entry name" value="PFKA_ATP_prok"/>
</dbReference>
<dbReference type="InterPro" id="IPR000023">
    <property type="entry name" value="Phosphofructokinase_dom"/>
</dbReference>
<feature type="active site" description="Proton acceptor" evidence="15">
    <location>
        <position position="134"/>
    </location>
</feature>
<dbReference type="PROSITE" id="PS00433">
    <property type="entry name" value="PHOSPHOFRUCTOKINASE"/>
    <property type="match status" value="1"/>
</dbReference>
<dbReference type="InterPro" id="IPR015912">
    <property type="entry name" value="Phosphofructokinase_CS"/>
</dbReference>
<dbReference type="EMBL" id="FLUN01000001">
    <property type="protein sequence ID" value="SBW03119.1"/>
    <property type="molecule type" value="Genomic_DNA"/>
</dbReference>
<dbReference type="GO" id="GO:0003872">
    <property type="term" value="F:6-phosphofructokinase activity"/>
    <property type="evidence" value="ECO:0007669"/>
    <property type="project" value="UniProtKB-UniRule"/>
</dbReference>
<keyword evidence="7 15" id="KW-0808">Transferase</keyword>
<dbReference type="InterPro" id="IPR012003">
    <property type="entry name" value="ATP_PFK_prok-type"/>
</dbReference>
<sequence length="328" mass="34885">MGEEKKKVRRIGVLTSGGDAPGMNAAVRAVVRSAIHLGIECVGIRRGFHGLINGDVVKMDFDSVSGLLRRGGTILYTARSEEFRSGPGQDKAVATCKLLGLDGIVGIGGDGTFRGLLELSKQGVSVIGVPGTIDNDIACSTYTIGFDTACNTAIESVDKLRDTMQSHERCSVVEVMGRHAGHLALSVGVATGATCVLVPEAEIDFERDVIEPIRRARLDGHTHFGIIVAEGVGSAYDVAQKIHDATSLDTRVTVLGHVQRGGAPTSRDRIAATYMGYEAVRLLSEGFTNRVVCVQGETYVDYDISEGLKMKKGLDEQTYTVMQVLSGG</sequence>